<organism evidence="1 2">
    <name type="scientific">Amycolatopsis echigonensis</name>
    <dbReference type="NCBI Taxonomy" id="2576905"/>
    <lineage>
        <taxon>Bacteria</taxon>
        <taxon>Bacillati</taxon>
        <taxon>Actinomycetota</taxon>
        <taxon>Actinomycetes</taxon>
        <taxon>Pseudonocardiales</taxon>
        <taxon>Pseudonocardiaceae</taxon>
        <taxon>Amycolatopsis</taxon>
    </lineage>
</organism>
<comment type="caution">
    <text evidence="1">The sequence shown here is derived from an EMBL/GenBank/DDBJ whole genome shotgun (WGS) entry which is preliminary data.</text>
</comment>
<proteinExistence type="predicted"/>
<reference evidence="1 2" key="1">
    <citation type="submission" date="2020-08" db="EMBL/GenBank/DDBJ databases">
        <title>Amycolatopsis echigonensis JCM 21831.</title>
        <authorList>
            <person name="Tedsree N."/>
            <person name="Kuncharoen N."/>
            <person name="Likhitwitayawuid K."/>
            <person name="Tanasupawat S."/>
        </authorList>
    </citation>
    <scope>NUCLEOTIDE SEQUENCE [LARGE SCALE GENOMIC DNA]</scope>
    <source>
        <strain evidence="1 2">JCM 21831</strain>
    </source>
</reference>
<dbReference type="Proteomes" id="UP000550260">
    <property type="component" value="Unassembled WGS sequence"/>
</dbReference>
<sequence>MLGNLRALIACARRSVGVADFAAKTVGQTGKTAIRRPRNASGATSNWVPGDDRLEIRCVDGDLMFRTSCWPW</sequence>
<protein>
    <submittedName>
        <fullName evidence="1">Uncharacterized protein</fullName>
    </submittedName>
</protein>
<name>A0A8E1W6L5_9PSEU</name>
<dbReference type="RefSeq" id="WP_183126518.1">
    <property type="nucleotide sequence ID" value="NZ_JACJHR010000082.1"/>
</dbReference>
<accession>A0A8E1W6L5</accession>
<evidence type="ECO:0000313" key="2">
    <source>
        <dbReference type="Proteomes" id="UP000550260"/>
    </source>
</evidence>
<gene>
    <name evidence="1" type="ORF">H5411_37540</name>
</gene>
<evidence type="ECO:0000313" key="1">
    <source>
        <dbReference type="EMBL" id="MBB2504832.1"/>
    </source>
</evidence>
<dbReference type="EMBL" id="JACJHR010000082">
    <property type="protein sequence ID" value="MBB2504832.1"/>
    <property type="molecule type" value="Genomic_DNA"/>
</dbReference>
<dbReference type="AlphaFoldDB" id="A0A8E1W6L5"/>